<dbReference type="Proteomes" id="UP000246740">
    <property type="component" value="Unassembled WGS sequence"/>
</dbReference>
<evidence type="ECO:0000259" key="4">
    <source>
        <dbReference type="PROSITE" id="PS50002"/>
    </source>
</evidence>
<dbReference type="STRING" id="1882483.A0A317XSL7"/>
<sequence>MLANLPSSEKAAFFGLLDEYFATRPHRLPSSSGSAGASTTVRSTPVGFTDRATNAAGNAAGAATSAAVSGALRDHLSRVGIGSNSKGPPPAPPSNSRKPSFGNNNAFKSGGQGISGFVSGRTFGSLHSGSKTQTSPQAGTVAEHSPAAPAARTLPPPTRHAAAVPSPVSAAPTLQPVALPGGVIGTAEVLFDYGDGTDSDDLVAREGETIYLTEKISDDWWRASSQDLSRIGIIPTTYVRQI</sequence>
<organism evidence="5 6">
    <name type="scientific">Testicularia cyperi</name>
    <dbReference type="NCBI Taxonomy" id="1882483"/>
    <lineage>
        <taxon>Eukaryota</taxon>
        <taxon>Fungi</taxon>
        <taxon>Dikarya</taxon>
        <taxon>Basidiomycota</taxon>
        <taxon>Ustilaginomycotina</taxon>
        <taxon>Ustilaginomycetes</taxon>
        <taxon>Ustilaginales</taxon>
        <taxon>Anthracoideaceae</taxon>
        <taxon>Testicularia</taxon>
    </lineage>
</organism>
<protein>
    <recommendedName>
        <fullName evidence="4">SH3 domain-containing protein</fullName>
    </recommendedName>
</protein>
<proteinExistence type="predicted"/>
<dbReference type="OrthoDB" id="10255128at2759"/>
<dbReference type="PROSITE" id="PS50002">
    <property type="entry name" value="SH3"/>
    <property type="match status" value="1"/>
</dbReference>
<accession>A0A317XSL7</accession>
<keyword evidence="6" id="KW-1185">Reference proteome</keyword>
<reference evidence="5 6" key="1">
    <citation type="journal article" date="2018" name="Mol. Biol. Evol.">
        <title>Broad Genomic Sampling Reveals a Smut Pathogenic Ancestry of the Fungal Clade Ustilaginomycotina.</title>
        <authorList>
            <person name="Kijpornyongpan T."/>
            <person name="Mondo S.J."/>
            <person name="Barry K."/>
            <person name="Sandor L."/>
            <person name="Lee J."/>
            <person name="Lipzen A."/>
            <person name="Pangilinan J."/>
            <person name="LaButti K."/>
            <person name="Hainaut M."/>
            <person name="Henrissat B."/>
            <person name="Grigoriev I.V."/>
            <person name="Spatafora J.W."/>
            <person name="Aime M.C."/>
        </authorList>
    </citation>
    <scope>NUCLEOTIDE SEQUENCE [LARGE SCALE GENOMIC DNA]</scope>
    <source>
        <strain evidence="5 6">MCA 3645</strain>
    </source>
</reference>
<feature type="region of interest" description="Disordered" evidence="3">
    <location>
        <begin position="27"/>
        <end position="49"/>
    </location>
</feature>
<evidence type="ECO:0000256" key="2">
    <source>
        <dbReference type="PROSITE-ProRule" id="PRU00192"/>
    </source>
</evidence>
<feature type="region of interest" description="Disordered" evidence="3">
    <location>
        <begin position="78"/>
        <end position="168"/>
    </location>
</feature>
<dbReference type="Gene3D" id="2.30.30.40">
    <property type="entry name" value="SH3 Domains"/>
    <property type="match status" value="1"/>
</dbReference>
<evidence type="ECO:0000313" key="6">
    <source>
        <dbReference type="Proteomes" id="UP000246740"/>
    </source>
</evidence>
<dbReference type="InParanoid" id="A0A317XSL7"/>
<dbReference type="AlphaFoldDB" id="A0A317XSL7"/>
<feature type="compositionally biased region" description="Low complexity" evidence="3">
    <location>
        <begin position="146"/>
        <end position="168"/>
    </location>
</feature>
<evidence type="ECO:0000256" key="3">
    <source>
        <dbReference type="SAM" id="MobiDB-lite"/>
    </source>
</evidence>
<name>A0A317XSL7_9BASI</name>
<keyword evidence="1 2" id="KW-0728">SH3 domain</keyword>
<feature type="compositionally biased region" description="Polar residues" evidence="3">
    <location>
        <begin position="125"/>
        <end position="138"/>
    </location>
</feature>
<dbReference type="EMBL" id="KZ819191">
    <property type="protein sequence ID" value="PWZ01247.1"/>
    <property type="molecule type" value="Genomic_DNA"/>
</dbReference>
<dbReference type="Pfam" id="PF00018">
    <property type="entry name" value="SH3_1"/>
    <property type="match status" value="1"/>
</dbReference>
<feature type="compositionally biased region" description="Low complexity" evidence="3">
    <location>
        <begin position="30"/>
        <end position="40"/>
    </location>
</feature>
<dbReference type="InterPro" id="IPR001452">
    <property type="entry name" value="SH3_domain"/>
</dbReference>
<evidence type="ECO:0000256" key="1">
    <source>
        <dbReference type="ARBA" id="ARBA00022443"/>
    </source>
</evidence>
<dbReference type="SMART" id="SM00326">
    <property type="entry name" value="SH3"/>
    <property type="match status" value="1"/>
</dbReference>
<feature type="domain" description="SH3" evidence="4">
    <location>
        <begin position="182"/>
        <end position="242"/>
    </location>
</feature>
<dbReference type="SUPFAM" id="SSF50044">
    <property type="entry name" value="SH3-domain"/>
    <property type="match status" value="1"/>
</dbReference>
<evidence type="ECO:0000313" key="5">
    <source>
        <dbReference type="EMBL" id="PWZ01247.1"/>
    </source>
</evidence>
<gene>
    <name evidence="5" type="ORF">BCV70DRAFT_199596</name>
</gene>
<dbReference type="InterPro" id="IPR036028">
    <property type="entry name" value="SH3-like_dom_sf"/>
</dbReference>
<dbReference type="CDD" id="cd00174">
    <property type="entry name" value="SH3"/>
    <property type="match status" value="1"/>
</dbReference>